<accession>A0ABN9P863</accession>
<evidence type="ECO:0000313" key="2">
    <source>
        <dbReference type="Proteomes" id="UP001189429"/>
    </source>
</evidence>
<dbReference type="Proteomes" id="UP001189429">
    <property type="component" value="Unassembled WGS sequence"/>
</dbReference>
<name>A0ABN9P863_9DINO</name>
<sequence length="243" mass="27161">MEPHWKAQGRGIGVDGHFLSCVNCAGDASLAATSMERMGGMIADVVAELEEIGLGAGPEKTRWTSAPPRAGQPPRVMGEVSLGPIAWAPTQSHWHRIASWGARQAAEVLRPRGAPWQSIDQRWRFFHKMGHRAIDGHRVDLVQQCRQRVHSWAGHVARLPLGEPAARALRCRGMQWWRWRQAQRAATRDTRSGPRPRRFKIMRLEEQISEVYGEGFSEDVCANAGWLAGALDRAGWKKLGVKN</sequence>
<proteinExistence type="predicted"/>
<keyword evidence="2" id="KW-1185">Reference proteome</keyword>
<gene>
    <name evidence="1" type="ORF">PCOR1329_LOCUS637</name>
</gene>
<protein>
    <recommendedName>
        <fullName evidence="3">RNA-directed DNA polymerase</fullName>
    </recommendedName>
</protein>
<organism evidence="1 2">
    <name type="scientific">Prorocentrum cordatum</name>
    <dbReference type="NCBI Taxonomy" id="2364126"/>
    <lineage>
        <taxon>Eukaryota</taxon>
        <taxon>Sar</taxon>
        <taxon>Alveolata</taxon>
        <taxon>Dinophyceae</taxon>
        <taxon>Prorocentrales</taxon>
        <taxon>Prorocentraceae</taxon>
        <taxon>Prorocentrum</taxon>
    </lineage>
</organism>
<comment type="caution">
    <text evidence="1">The sequence shown here is derived from an EMBL/GenBank/DDBJ whole genome shotgun (WGS) entry which is preliminary data.</text>
</comment>
<evidence type="ECO:0000313" key="1">
    <source>
        <dbReference type="EMBL" id="CAK0788923.1"/>
    </source>
</evidence>
<evidence type="ECO:0008006" key="3">
    <source>
        <dbReference type="Google" id="ProtNLM"/>
    </source>
</evidence>
<reference evidence="1" key="1">
    <citation type="submission" date="2023-10" db="EMBL/GenBank/DDBJ databases">
        <authorList>
            <person name="Chen Y."/>
            <person name="Shah S."/>
            <person name="Dougan E. K."/>
            <person name="Thang M."/>
            <person name="Chan C."/>
        </authorList>
    </citation>
    <scope>NUCLEOTIDE SEQUENCE [LARGE SCALE GENOMIC DNA]</scope>
</reference>
<feature type="non-terminal residue" evidence="1">
    <location>
        <position position="243"/>
    </location>
</feature>
<dbReference type="EMBL" id="CAUYUJ010000137">
    <property type="protein sequence ID" value="CAK0788923.1"/>
    <property type="molecule type" value="Genomic_DNA"/>
</dbReference>